<feature type="signal peptide" evidence="1">
    <location>
        <begin position="1"/>
        <end position="24"/>
    </location>
</feature>
<proteinExistence type="predicted"/>
<comment type="caution">
    <text evidence="2">The sequence shown here is derived from an EMBL/GenBank/DDBJ whole genome shotgun (WGS) entry which is preliminary data.</text>
</comment>
<organism evidence="2 3">
    <name type="scientific">Adineta ricciae</name>
    <name type="common">Rotifer</name>
    <dbReference type="NCBI Taxonomy" id="249248"/>
    <lineage>
        <taxon>Eukaryota</taxon>
        <taxon>Metazoa</taxon>
        <taxon>Spiralia</taxon>
        <taxon>Gnathifera</taxon>
        <taxon>Rotifera</taxon>
        <taxon>Eurotatoria</taxon>
        <taxon>Bdelloidea</taxon>
        <taxon>Adinetida</taxon>
        <taxon>Adinetidae</taxon>
        <taxon>Adineta</taxon>
    </lineage>
</organism>
<dbReference type="AlphaFoldDB" id="A0A816H8E2"/>
<dbReference type="Proteomes" id="UP000663828">
    <property type="component" value="Unassembled WGS sequence"/>
</dbReference>
<accession>A0A816H8E2</accession>
<dbReference type="InterPro" id="IPR023296">
    <property type="entry name" value="Glyco_hydro_beta-prop_sf"/>
</dbReference>
<evidence type="ECO:0000313" key="2">
    <source>
        <dbReference type="EMBL" id="CAF1683681.1"/>
    </source>
</evidence>
<keyword evidence="3" id="KW-1185">Reference proteome</keyword>
<sequence>MDRVIQTALIFTVLNISYLLSVNGQSTQLNTYCNPINIDYTYAIYNAHENISYRSGADPAVVKFRNEYYMFVTRSMGYWHSTDLLTWTFITPEKWYFQGSNAPAAHNYKDLVLYVAGDPS</sequence>
<name>A0A816H8E2_ADIRI</name>
<dbReference type="EMBL" id="CAJNOR010015926">
    <property type="protein sequence ID" value="CAF1683681.1"/>
    <property type="molecule type" value="Genomic_DNA"/>
</dbReference>
<keyword evidence="1" id="KW-0732">Signal</keyword>
<protein>
    <submittedName>
        <fullName evidence="2">Uncharacterized protein</fullName>
    </submittedName>
</protein>
<dbReference type="SUPFAM" id="SSF75005">
    <property type="entry name" value="Arabinanase/levansucrase/invertase"/>
    <property type="match status" value="1"/>
</dbReference>
<evidence type="ECO:0000313" key="3">
    <source>
        <dbReference type="Proteomes" id="UP000663828"/>
    </source>
</evidence>
<evidence type="ECO:0000256" key="1">
    <source>
        <dbReference type="SAM" id="SignalP"/>
    </source>
</evidence>
<feature type="chain" id="PRO_5033046404" evidence="1">
    <location>
        <begin position="25"/>
        <end position="120"/>
    </location>
</feature>
<reference evidence="2" key="1">
    <citation type="submission" date="2021-02" db="EMBL/GenBank/DDBJ databases">
        <authorList>
            <person name="Nowell W R."/>
        </authorList>
    </citation>
    <scope>NUCLEOTIDE SEQUENCE</scope>
</reference>
<gene>
    <name evidence="2" type="ORF">XAT740_LOCUS61263</name>
</gene>
<feature type="non-terminal residue" evidence="2">
    <location>
        <position position="120"/>
    </location>
</feature>
<dbReference type="Gene3D" id="2.115.10.20">
    <property type="entry name" value="Glycosyl hydrolase domain, family 43"/>
    <property type="match status" value="1"/>
</dbReference>